<evidence type="ECO:0000256" key="7">
    <source>
        <dbReference type="SAM" id="MobiDB-lite"/>
    </source>
</evidence>
<dbReference type="GO" id="GO:0000390">
    <property type="term" value="P:spliceosomal complex disassembly"/>
    <property type="evidence" value="ECO:0007669"/>
    <property type="project" value="InterPro"/>
</dbReference>
<dbReference type="InterPro" id="IPR045211">
    <property type="entry name" value="TFP11/STIP/Ntr1"/>
</dbReference>
<protein>
    <recommendedName>
        <fullName evidence="8">G-patch domain-containing protein</fullName>
    </recommendedName>
</protein>
<keyword evidence="3" id="KW-0507">mRNA processing</keyword>
<comment type="similarity">
    <text evidence="2">Belongs to the TFP11/STIP family.</text>
</comment>
<dbReference type="InterPro" id="IPR022783">
    <property type="entry name" value="GCFC_dom"/>
</dbReference>
<dbReference type="GO" id="GO:0071008">
    <property type="term" value="C:U2-type post-mRNA release spliceosomal complex"/>
    <property type="evidence" value="ECO:0007669"/>
    <property type="project" value="TreeGrafter"/>
</dbReference>
<dbReference type="InterPro" id="IPR000467">
    <property type="entry name" value="G_patch_dom"/>
</dbReference>
<evidence type="ECO:0000256" key="3">
    <source>
        <dbReference type="ARBA" id="ARBA00022664"/>
    </source>
</evidence>
<feature type="compositionally biased region" description="Acidic residues" evidence="7">
    <location>
        <begin position="144"/>
        <end position="157"/>
    </location>
</feature>
<dbReference type="InterPro" id="IPR022159">
    <property type="entry name" value="STIP/TFIP11_N"/>
</dbReference>
<dbReference type="EMBL" id="JAPDFR010000009">
    <property type="protein sequence ID" value="KAK0382928.1"/>
    <property type="molecule type" value="Genomic_DNA"/>
</dbReference>
<evidence type="ECO:0000259" key="8">
    <source>
        <dbReference type="PROSITE" id="PS50174"/>
    </source>
</evidence>
<keyword evidence="6" id="KW-0539">Nucleus</keyword>
<dbReference type="GO" id="GO:0003676">
    <property type="term" value="F:nucleic acid binding"/>
    <property type="evidence" value="ECO:0007669"/>
    <property type="project" value="InterPro"/>
</dbReference>
<dbReference type="PANTHER" id="PTHR23329:SF1">
    <property type="entry name" value="TUFTELIN-INTERACTING PROTEIN 11"/>
    <property type="match status" value="1"/>
</dbReference>
<evidence type="ECO:0000313" key="9">
    <source>
        <dbReference type="EMBL" id="KAK0382928.1"/>
    </source>
</evidence>
<name>A0AA39G925_SARSR</name>
<dbReference type="AlphaFoldDB" id="A0AA39G925"/>
<comment type="subcellular location">
    <subcellularLocation>
        <location evidence="1">Nucleus</location>
    </subcellularLocation>
</comment>
<dbReference type="Pfam" id="PF12457">
    <property type="entry name" value="TIP_N"/>
    <property type="match status" value="1"/>
</dbReference>
<feature type="compositionally biased region" description="Basic and acidic residues" evidence="7">
    <location>
        <begin position="280"/>
        <end position="294"/>
    </location>
</feature>
<evidence type="ECO:0000313" key="10">
    <source>
        <dbReference type="Proteomes" id="UP001175261"/>
    </source>
</evidence>
<accession>A0AA39G925</accession>
<feature type="region of interest" description="Disordered" evidence="7">
    <location>
        <begin position="1"/>
        <end position="183"/>
    </location>
</feature>
<evidence type="ECO:0000256" key="1">
    <source>
        <dbReference type="ARBA" id="ARBA00004123"/>
    </source>
</evidence>
<gene>
    <name evidence="9" type="ORF">NLU13_8844</name>
</gene>
<sequence>MAGSSGLSFDPSRLNKATAADYSSSASESEDEYLAPGVDPSDGDFGDFNPRKRRRLGGNNKEKAALGIFASDSDEDDGPGKRWKRKTLRNKGMNFVSDGAAKKDEQDSDDEFPRPSFKSLHAQDEEEKSADDRPVLGGLSRHDEDEDEDEDEDDGDEPMTGVGLGFHGVSFRPASEKKTTTSYQTTGGGSGFLAGGFVPSSANAPVLTEKAARKASPPRNKPQISAFSNKGGKVNARSFGARMMAKMGYKEGEGLGKEGQGRNVIIEANLRPQGIGLGAVREKSEKERQEEKRQAQLRGETVVDSDEEEKKKRKHKKKPTIGNAFDSAGSTPRRQKKKYLTAEELKATAPGLHIPDAFAPILDMTAPESRMLSSTSGIMTPTSGVPESTEAIEAKKLVKRAHADLLAFSEEWKSLEERKTWVNLELKEREQEMEDLRSDLAKLQLFTKLISEQLIEATGWDEVVACLKKADSHGSASPELTDVAVAVLYPYLSDPDWNPLEEPDRFASDMKSLQGLFQRTTTNGKAVDRWSSSADHEDGVYRTHHKATTSYETMMYKCWLPRVLQSIREWDPLEPTPMLNLVDSWDDLLPPFVRAQLINAVVRSLENTLSEWNPKKKRQSHNLPHTWLFPWLPHLPAYHLDPKGTGLVADVRRKFRQLIEAWDFSRGVVPGLAQWRDILGNQWRPLVMSHVLPSMGRYLRSSFRVDPADQEPYLPMLTGMLRWEELLSAEMVAEVLVQDMFPMWYSKLQEWLALEEVDLEEVAEWYAWWRGVVLKDISHVKTVGCELDKGLQIMNMV</sequence>
<dbReference type="Pfam" id="PF01585">
    <property type="entry name" value="G-patch"/>
    <property type="match status" value="1"/>
</dbReference>
<proteinExistence type="inferred from homology"/>
<keyword evidence="5" id="KW-0508">mRNA splicing</keyword>
<feature type="region of interest" description="Disordered" evidence="7">
    <location>
        <begin position="208"/>
        <end position="234"/>
    </location>
</feature>
<evidence type="ECO:0000256" key="5">
    <source>
        <dbReference type="ARBA" id="ARBA00023187"/>
    </source>
</evidence>
<dbReference type="Proteomes" id="UP001175261">
    <property type="component" value="Unassembled WGS sequence"/>
</dbReference>
<dbReference type="PROSITE" id="PS50174">
    <property type="entry name" value="G_PATCH"/>
    <property type="match status" value="1"/>
</dbReference>
<dbReference type="PANTHER" id="PTHR23329">
    <property type="entry name" value="TUFTELIN-INTERACTING PROTEIN 11-RELATED"/>
    <property type="match status" value="1"/>
</dbReference>
<keyword evidence="10" id="KW-1185">Reference proteome</keyword>
<feature type="domain" description="G-patch" evidence="8">
    <location>
        <begin position="236"/>
        <end position="282"/>
    </location>
</feature>
<dbReference type="Pfam" id="PF07842">
    <property type="entry name" value="GCFC"/>
    <property type="match status" value="1"/>
</dbReference>
<organism evidence="9 10">
    <name type="scientific">Sarocladium strictum</name>
    <name type="common">Black bundle disease fungus</name>
    <name type="synonym">Acremonium strictum</name>
    <dbReference type="NCBI Taxonomy" id="5046"/>
    <lineage>
        <taxon>Eukaryota</taxon>
        <taxon>Fungi</taxon>
        <taxon>Dikarya</taxon>
        <taxon>Ascomycota</taxon>
        <taxon>Pezizomycotina</taxon>
        <taxon>Sordariomycetes</taxon>
        <taxon>Hypocreomycetidae</taxon>
        <taxon>Hypocreales</taxon>
        <taxon>Sarocladiaceae</taxon>
        <taxon>Sarocladium</taxon>
    </lineage>
</organism>
<evidence type="ECO:0000256" key="6">
    <source>
        <dbReference type="ARBA" id="ARBA00023242"/>
    </source>
</evidence>
<keyword evidence="4" id="KW-0747">Spliceosome</keyword>
<comment type="caution">
    <text evidence="9">The sequence shown here is derived from an EMBL/GenBank/DDBJ whole genome shotgun (WGS) entry which is preliminary data.</text>
</comment>
<evidence type="ECO:0000256" key="4">
    <source>
        <dbReference type="ARBA" id="ARBA00022728"/>
    </source>
</evidence>
<evidence type="ECO:0000256" key="2">
    <source>
        <dbReference type="ARBA" id="ARBA00010900"/>
    </source>
</evidence>
<reference evidence="9" key="1">
    <citation type="submission" date="2022-10" db="EMBL/GenBank/DDBJ databases">
        <title>Determination and structural analysis of whole genome sequence of Sarocladium strictum F4-1.</title>
        <authorList>
            <person name="Hu L."/>
            <person name="Jiang Y."/>
        </authorList>
    </citation>
    <scope>NUCLEOTIDE SEQUENCE</scope>
    <source>
        <strain evidence="9">F4-1</strain>
    </source>
</reference>
<dbReference type="SMART" id="SM00443">
    <property type="entry name" value="G_patch"/>
    <property type="match status" value="1"/>
</dbReference>
<feature type="region of interest" description="Disordered" evidence="7">
    <location>
        <begin position="277"/>
        <end position="337"/>
    </location>
</feature>